<dbReference type="Proteomes" id="UP000034799">
    <property type="component" value="Unassembled WGS sequence"/>
</dbReference>
<dbReference type="Gene3D" id="3.40.190.10">
    <property type="entry name" value="Periplasmic binding protein-like II"/>
    <property type="match status" value="1"/>
</dbReference>
<keyword evidence="4" id="KW-0812">Transmembrane</keyword>
<feature type="transmembrane region" description="Helical" evidence="4">
    <location>
        <begin position="20"/>
        <end position="43"/>
    </location>
</feature>
<accession>A0A0G0Q6W6</accession>
<dbReference type="InterPro" id="IPR039424">
    <property type="entry name" value="SBP_5"/>
</dbReference>
<evidence type="ECO:0000256" key="1">
    <source>
        <dbReference type="ARBA" id="ARBA00005695"/>
    </source>
</evidence>
<evidence type="ECO:0000313" key="7">
    <source>
        <dbReference type="Proteomes" id="UP000034799"/>
    </source>
</evidence>
<sequence>MKIRELLWNYPEILAKIVRLFAPISYIALTLLVLFLSGTFVLSKSDFRSMLIRKDRTIIREGVVGHLTNLNPIYIPQGQVDRDLQMLTFRKLVKISPKGEPLPDLAVKWSVSTDSKKYTFSLDPEARWHDGVSVTSDDVVFTFETARELATKLSQETIGQGFEGVKVKKVSDREFTITISQSSATFWETISIYIIPAHILREVSLSQFAENVFSKAPVGNGIYEIVSSGDSGVILKKSAYTQSSAVENYEYYMYNNVKDLEVAFRNNRLDIVSGVSLRDMDYVNEYRENYDILQFVVNTRKKAIFLNSRMKAFGNSSMRRAISYLLDKEKLISEADIDGQAVYSSFSVKSWAYDRSLKYPKYNPKLGAQELALAGYKKEAKSGFFQSTDGKILTFTLTYLDNKSNEVITKQIKKQFGDEGIILNLDPQSFDRLTKETLATRDYQMLLYEIETSIDPDQYDLWHSLRVDYPYLNLSGYTNERVDIFLEKGRTQIKRTERVNSYNIVQRLLNEDIPAIMIYEPQFNFVVSDRIKNVDLGGINFPEERYNTLSKWEL</sequence>
<dbReference type="AlphaFoldDB" id="A0A0G0Q6W6"/>
<evidence type="ECO:0000313" key="6">
    <source>
        <dbReference type="EMBL" id="KKR06150.1"/>
    </source>
</evidence>
<dbReference type="GO" id="GO:0042597">
    <property type="term" value="C:periplasmic space"/>
    <property type="evidence" value="ECO:0007669"/>
    <property type="project" value="UniProtKB-ARBA"/>
</dbReference>
<evidence type="ECO:0000256" key="4">
    <source>
        <dbReference type="SAM" id="Phobius"/>
    </source>
</evidence>
<proteinExistence type="inferred from homology"/>
<comment type="caution">
    <text evidence="6">The sequence shown here is derived from an EMBL/GenBank/DDBJ whole genome shotgun (WGS) entry which is preliminary data.</text>
</comment>
<evidence type="ECO:0000256" key="3">
    <source>
        <dbReference type="ARBA" id="ARBA00022729"/>
    </source>
</evidence>
<gene>
    <name evidence="6" type="ORF">UT34_C0001G0190</name>
</gene>
<dbReference type="Gene3D" id="3.90.76.10">
    <property type="entry name" value="Dipeptide-binding Protein, Domain 1"/>
    <property type="match status" value="1"/>
</dbReference>
<dbReference type="STRING" id="1619100.UT34_C0001G0190"/>
<name>A0A0G0Q6W6_9BACT</name>
<evidence type="ECO:0000256" key="2">
    <source>
        <dbReference type="ARBA" id="ARBA00022448"/>
    </source>
</evidence>
<reference evidence="6 7" key="1">
    <citation type="journal article" date="2015" name="Nature">
        <title>rRNA introns, odd ribosomes, and small enigmatic genomes across a large radiation of phyla.</title>
        <authorList>
            <person name="Brown C.T."/>
            <person name="Hug L.A."/>
            <person name="Thomas B.C."/>
            <person name="Sharon I."/>
            <person name="Castelle C.J."/>
            <person name="Singh A."/>
            <person name="Wilkins M.J."/>
            <person name="Williams K.H."/>
            <person name="Banfield J.F."/>
        </authorList>
    </citation>
    <scope>NUCLEOTIDE SEQUENCE [LARGE SCALE GENOMIC DNA]</scope>
</reference>
<protein>
    <recommendedName>
        <fullName evidence="5">Solute-binding protein family 5 domain-containing protein</fullName>
    </recommendedName>
</protein>
<dbReference type="PIRSF" id="PIRSF002741">
    <property type="entry name" value="MppA"/>
    <property type="match status" value="1"/>
</dbReference>
<dbReference type="EMBL" id="LBWK01000001">
    <property type="protein sequence ID" value="KKR06150.1"/>
    <property type="molecule type" value="Genomic_DNA"/>
</dbReference>
<keyword evidence="3" id="KW-0732">Signal</keyword>
<keyword evidence="4" id="KW-0472">Membrane</keyword>
<evidence type="ECO:0000259" key="5">
    <source>
        <dbReference type="Pfam" id="PF00496"/>
    </source>
</evidence>
<dbReference type="GO" id="GO:0015833">
    <property type="term" value="P:peptide transport"/>
    <property type="evidence" value="ECO:0007669"/>
    <property type="project" value="TreeGrafter"/>
</dbReference>
<organism evidence="6 7">
    <name type="scientific">candidate division WS6 bacterium GW2011_GWF2_39_15</name>
    <dbReference type="NCBI Taxonomy" id="1619100"/>
    <lineage>
        <taxon>Bacteria</taxon>
        <taxon>Candidatus Dojkabacteria</taxon>
    </lineage>
</organism>
<dbReference type="InterPro" id="IPR030678">
    <property type="entry name" value="Peptide/Ni-bd"/>
</dbReference>
<dbReference type="Pfam" id="PF00496">
    <property type="entry name" value="SBP_bac_5"/>
    <property type="match status" value="1"/>
</dbReference>
<dbReference type="Gene3D" id="3.10.105.10">
    <property type="entry name" value="Dipeptide-binding Protein, Domain 3"/>
    <property type="match status" value="1"/>
</dbReference>
<dbReference type="GO" id="GO:1904680">
    <property type="term" value="F:peptide transmembrane transporter activity"/>
    <property type="evidence" value="ECO:0007669"/>
    <property type="project" value="TreeGrafter"/>
</dbReference>
<dbReference type="SUPFAM" id="SSF53850">
    <property type="entry name" value="Periplasmic binding protein-like II"/>
    <property type="match status" value="1"/>
</dbReference>
<dbReference type="GO" id="GO:0043190">
    <property type="term" value="C:ATP-binding cassette (ABC) transporter complex"/>
    <property type="evidence" value="ECO:0007669"/>
    <property type="project" value="InterPro"/>
</dbReference>
<feature type="domain" description="Solute-binding protein family 5" evidence="5">
    <location>
        <begin position="101"/>
        <end position="464"/>
    </location>
</feature>
<keyword evidence="4" id="KW-1133">Transmembrane helix</keyword>
<dbReference type="InterPro" id="IPR000914">
    <property type="entry name" value="SBP_5_dom"/>
</dbReference>
<dbReference type="PANTHER" id="PTHR30290">
    <property type="entry name" value="PERIPLASMIC BINDING COMPONENT OF ABC TRANSPORTER"/>
    <property type="match status" value="1"/>
</dbReference>
<comment type="similarity">
    <text evidence="1">Belongs to the bacterial solute-binding protein 5 family.</text>
</comment>
<dbReference type="PANTHER" id="PTHR30290:SF9">
    <property type="entry name" value="OLIGOPEPTIDE-BINDING PROTEIN APPA"/>
    <property type="match status" value="1"/>
</dbReference>
<keyword evidence="2" id="KW-0813">Transport</keyword>